<dbReference type="Pfam" id="PF00571">
    <property type="entry name" value="CBS"/>
    <property type="match status" value="2"/>
</dbReference>
<reference evidence="8" key="1">
    <citation type="submission" date="2022-08" db="EMBL/GenBank/DDBJ databases">
        <title>Catabolic pathway analysis in culturable SAR92 clade bacteria reveals their overlooked roles in DMSP degradation in coastal seas.</title>
        <authorList>
            <person name="He X."/>
            <person name="Zhang X."/>
            <person name="Zhang Y."/>
        </authorList>
    </citation>
    <scope>NUCLEOTIDE SEQUENCE</scope>
    <source>
        <strain evidence="8">H455</strain>
    </source>
</reference>
<evidence type="ECO:0000256" key="2">
    <source>
        <dbReference type="ARBA" id="ARBA00022737"/>
    </source>
</evidence>
<dbReference type="PANTHER" id="PTHR42745">
    <property type="match status" value="1"/>
</dbReference>
<evidence type="ECO:0000256" key="3">
    <source>
        <dbReference type="ARBA" id="ARBA00023122"/>
    </source>
</evidence>
<dbReference type="CDD" id="cd04604">
    <property type="entry name" value="CBS_pair_SIS_assoc"/>
    <property type="match status" value="1"/>
</dbReference>
<dbReference type="PIRSF" id="PIRSF004692">
    <property type="entry name" value="KdsD_KpsF"/>
    <property type="match status" value="1"/>
</dbReference>
<dbReference type="Proteomes" id="UP001059934">
    <property type="component" value="Chromosome"/>
</dbReference>
<organism evidence="8 9">
    <name type="scientific">SAR92 clade bacterium H455</name>
    <dbReference type="NCBI Taxonomy" id="2974818"/>
    <lineage>
        <taxon>Bacteria</taxon>
        <taxon>Pseudomonadati</taxon>
        <taxon>Pseudomonadota</taxon>
        <taxon>Gammaproteobacteria</taxon>
        <taxon>Cellvibrionales</taxon>
        <taxon>Porticoccaceae</taxon>
        <taxon>SAR92 clade</taxon>
    </lineage>
</organism>
<dbReference type="SUPFAM" id="SSF53697">
    <property type="entry name" value="SIS domain"/>
    <property type="match status" value="1"/>
</dbReference>
<gene>
    <name evidence="8" type="ORF">NYF23_02930</name>
</gene>
<dbReference type="InterPro" id="IPR001347">
    <property type="entry name" value="SIS_dom"/>
</dbReference>
<dbReference type="Gene3D" id="3.40.50.10490">
    <property type="entry name" value="Glucose-6-phosphate isomerase like protein, domain 1"/>
    <property type="match status" value="1"/>
</dbReference>
<dbReference type="InterPro" id="IPR004800">
    <property type="entry name" value="KdsD/KpsF-type"/>
</dbReference>
<keyword evidence="4 8" id="KW-0413">Isomerase</keyword>
<feature type="domain" description="SIS" evidence="7">
    <location>
        <begin position="35"/>
        <end position="178"/>
    </location>
</feature>
<dbReference type="EC" id="5.3.1.13" evidence="4"/>
<dbReference type="PROSITE" id="PS51464">
    <property type="entry name" value="SIS"/>
    <property type="match status" value="1"/>
</dbReference>
<evidence type="ECO:0000256" key="5">
    <source>
        <dbReference type="PROSITE-ProRule" id="PRU00703"/>
    </source>
</evidence>
<evidence type="ECO:0000256" key="1">
    <source>
        <dbReference type="ARBA" id="ARBA00008165"/>
    </source>
</evidence>
<evidence type="ECO:0000256" key="4">
    <source>
        <dbReference type="PIRNR" id="PIRNR004692"/>
    </source>
</evidence>
<dbReference type="CDD" id="cd05014">
    <property type="entry name" value="SIS_Kpsf"/>
    <property type="match status" value="1"/>
</dbReference>
<sequence>MTATNFISSAQRTIKMEADAVAELQHRLDHSFVTACETMLACEGRVIVTGMGKSGHIGNKIAATLASTGTPSFFVHPGEASHGDLGMITKSDVVIVISNSGSTAEVITILPLIKRLGIPMISMTGDPESVLSQAALANLDVSVASEACPLNLAPTTSTTVTLAMGDALAIALLESRGFTAEDFAFSHPGGALGRKLLLRVTDIMHKDVEVPRVLATEPLHQALLVMTEKGFGMTTVVSDENKLLGVFTDGDLRRIVDAKVDINNVTMADVMSPNPKTISGEILAAQALKIMEDGSITALIVENENQSPIGVLHMHDILRAGVI</sequence>
<keyword evidence="2" id="KW-0677">Repeat</keyword>
<protein>
    <recommendedName>
        <fullName evidence="4">Arabinose 5-phosphate isomerase</fullName>
        <shortName evidence="4">API</shortName>
        <ecNumber evidence="4">5.3.1.13</ecNumber>
    </recommendedName>
</protein>
<comment type="catalytic activity">
    <reaction evidence="4">
        <text>D-arabinose 5-phosphate = D-ribulose 5-phosphate</text>
        <dbReference type="Rhea" id="RHEA:23104"/>
        <dbReference type="ChEBI" id="CHEBI:57693"/>
        <dbReference type="ChEBI" id="CHEBI:58121"/>
        <dbReference type="EC" id="5.3.1.13"/>
    </reaction>
</comment>
<dbReference type="PANTHER" id="PTHR42745:SF1">
    <property type="entry name" value="ARABINOSE 5-PHOSPHATE ISOMERASE KDSD"/>
    <property type="match status" value="1"/>
</dbReference>
<dbReference type="InterPro" id="IPR046342">
    <property type="entry name" value="CBS_dom_sf"/>
</dbReference>
<dbReference type="GO" id="GO:0016853">
    <property type="term" value="F:isomerase activity"/>
    <property type="evidence" value="ECO:0007669"/>
    <property type="project" value="UniProtKB-KW"/>
</dbReference>
<dbReference type="Gene3D" id="3.10.580.10">
    <property type="entry name" value="CBS-domain"/>
    <property type="match status" value="1"/>
</dbReference>
<keyword evidence="3 5" id="KW-0129">CBS domain</keyword>
<proteinExistence type="inferred from homology"/>
<feature type="domain" description="CBS" evidence="6">
    <location>
        <begin position="271"/>
        <end position="323"/>
    </location>
</feature>
<evidence type="ECO:0000259" key="6">
    <source>
        <dbReference type="PROSITE" id="PS51371"/>
    </source>
</evidence>
<dbReference type="InterPro" id="IPR000644">
    <property type="entry name" value="CBS_dom"/>
</dbReference>
<evidence type="ECO:0000259" key="7">
    <source>
        <dbReference type="PROSITE" id="PS51464"/>
    </source>
</evidence>
<accession>A0ABY5TST5</accession>
<dbReference type="EMBL" id="CP103416">
    <property type="protein sequence ID" value="UVW35576.1"/>
    <property type="molecule type" value="Genomic_DNA"/>
</dbReference>
<dbReference type="NCBIfam" id="TIGR00393">
    <property type="entry name" value="kpsF"/>
    <property type="match status" value="1"/>
</dbReference>
<name>A0ABY5TST5_9GAMM</name>
<dbReference type="Pfam" id="PF01380">
    <property type="entry name" value="SIS"/>
    <property type="match status" value="1"/>
</dbReference>
<dbReference type="SMART" id="SM00116">
    <property type="entry name" value="CBS"/>
    <property type="match status" value="2"/>
</dbReference>
<evidence type="ECO:0000313" key="8">
    <source>
        <dbReference type="EMBL" id="UVW35576.1"/>
    </source>
</evidence>
<dbReference type="InterPro" id="IPR050986">
    <property type="entry name" value="GutQ/KpsF_isomerases"/>
</dbReference>
<keyword evidence="9" id="KW-1185">Reference proteome</keyword>
<feature type="domain" description="CBS" evidence="6">
    <location>
        <begin position="204"/>
        <end position="262"/>
    </location>
</feature>
<dbReference type="InterPro" id="IPR046348">
    <property type="entry name" value="SIS_dom_sf"/>
</dbReference>
<evidence type="ECO:0000313" key="9">
    <source>
        <dbReference type="Proteomes" id="UP001059934"/>
    </source>
</evidence>
<dbReference type="PROSITE" id="PS51371">
    <property type="entry name" value="CBS"/>
    <property type="match status" value="2"/>
</dbReference>
<dbReference type="InterPro" id="IPR035474">
    <property type="entry name" value="SIS_Kpsf"/>
</dbReference>
<comment type="similarity">
    <text evidence="1 4">Belongs to the SIS family. GutQ/KpsF subfamily.</text>
</comment>